<accession>A0A422QC39</accession>
<feature type="region of interest" description="Disordered" evidence="2">
    <location>
        <begin position="38"/>
        <end position="69"/>
    </location>
</feature>
<reference evidence="4 5" key="1">
    <citation type="journal article" date="2018" name="BMC Genomics">
        <title>Genomic comparison of Trypanosoma conorhini and Trypanosoma rangeli to Trypanosoma cruzi strains of high and low virulence.</title>
        <authorList>
            <person name="Bradwell K.R."/>
            <person name="Koparde V.N."/>
            <person name="Matveyev A.V."/>
            <person name="Serrano M.G."/>
            <person name="Alves J.M."/>
            <person name="Parikh H."/>
            <person name="Huang B."/>
            <person name="Lee V."/>
            <person name="Espinosa-Alvarez O."/>
            <person name="Ortiz P.A."/>
            <person name="Costa-Martins A.G."/>
            <person name="Teixeira M.M."/>
            <person name="Buck G.A."/>
        </authorList>
    </citation>
    <scope>NUCLEOTIDE SEQUENCE [LARGE SCALE GENOMIC DNA]</scope>
    <source>
        <strain evidence="4 5">025E</strain>
    </source>
</reference>
<evidence type="ECO:0000313" key="5">
    <source>
        <dbReference type="Proteomes" id="UP000284403"/>
    </source>
</evidence>
<dbReference type="SUPFAM" id="SSF48452">
    <property type="entry name" value="TPR-like"/>
    <property type="match status" value="1"/>
</dbReference>
<dbReference type="Proteomes" id="UP000284403">
    <property type="component" value="Unassembled WGS sequence"/>
</dbReference>
<dbReference type="InterPro" id="IPR011990">
    <property type="entry name" value="TPR-like_helical_dom_sf"/>
</dbReference>
<comment type="caution">
    <text evidence="4">The sequence shown here is derived from an EMBL/GenBank/DDBJ whole genome shotgun (WGS) entry which is preliminary data.</text>
</comment>
<sequence>MARIGRRWWLLLSGLVALVPAAALCMRFGGGCRVRLSKSGPTDDDDDDIDDDDLNAHGNNTAAAGVEEKTREQYHDALGRLKENANKMFQGGQFDAALKLYQGCLDVCAALGAGDATAVQVSQVVRANVVLVFLKLQRPEEARMLATFLLQDDTNPVEGELKVKVLYRRGLASQALDDRESALCDFRAAVLLSPEGKNPAAQNAIAALSRSAAA</sequence>
<protein>
    <submittedName>
        <fullName evidence="4">Uncharacterized protein</fullName>
    </submittedName>
</protein>
<name>A0A422QC39_9TRYP</name>
<dbReference type="RefSeq" id="XP_029232740.1">
    <property type="nucleotide sequence ID" value="XM_029367133.1"/>
</dbReference>
<gene>
    <name evidence="4" type="ORF">Tco025E_00184</name>
</gene>
<feature type="signal peptide" evidence="3">
    <location>
        <begin position="1"/>
        <end position="23"/>
    </location>
</feature>
<keyword evidence="1" id="KW-0802">TPR repeat</keyword>
<evidence type="ECO:0000256" key="1">
    <source>
        <dbReference type="ARBA" id="ARBA00022803"/>
    </source>
</evidence>
<feature type="compositionally biased region" description="Acidic residues" evidence="2">
    <location>
        <begin position="42"/>
        <end position="53"/>
    </location>
</feature>
<dbReference type="PANTHER" id="PTHR46423:SF1">
    <property type="entry name" value="RNA POLYMERASE II-ASSOCIATED PROTEIN 3"/>
    <property type="match status" value="1"/>
</dbReference>
<evidence type="ECO:0000256" key="2">
    <source>
        <dbReference type="SAM" id="MobiDB-lite"/>
    </source>
</evidence>
<evidence type="ECO:0000313" key="4">
    <source>
        <dbReference type="EMBL" id="RNF27534.1"/>
    </source>
</evidence>
<organism evidence="4 5">
    <name type="scientific">Trypanosoma conorhini</name>
    <dbReference type="NCBI Taxonomy" id="83891"/>
    <lineage>
        <taxon>Eukaryota</taxon>
        <taxon>Discoba</taxon>
        <taxon>Euglenozoa</taxon>
        <taxon>Kinetoplastea</taxon>
        <taxon>Metakinetoplastina</taxon>
        <taxon>Trypanosomatida</taxon>
        <taxon>Trypanosomatidae</taxon>
        <taxon>Trypanosoma</taxon>
    </lineage>
</organism>
<proteinExistence type="predicted"/>
<dbReference type="OrthoDB" id="2942533at2759"/>
<keyword evidence="5" id="KW-1185">Reference proteome</keyword>
<dbReference type="InterPro" id="IPR051966">
    <property type="entry name" value="RPAP3"/>
</dbReference>
<dbReference type="AlphaFoldDB" id="A0A422QC39"/>
<dbReference type="PANTHER" id="PTHR46423">
    <property type="entry name" value="RNA POLYMERASE II-ASSOCIATED PROTEIN 3"/>
    <property type="match status" value="1"/>
</dbReference>
<evidence type="ECO:0000256" key="3">
    <source>
        <dbReference type="SAM" id="SignalP"/>
    </source>
</evidence>
<feature type="chain" id="PRO_5019301582" evidence="3">
    <location>
        <begin position="24"/>
        <end position="214"/>
    </location>
</feature>
<dbReference type="GeneID" id="40313795"/>
<dbReference type="GO" id="GO:0101031">
    <property type="term" value="C:protein folding chaperone complex"/>
    <property type="evidence" value="ECO:0007669"/>
    <property type="project" value="TreeGrafter"/>
</dbReference>
<dbReference type="Gene3D" id="1.25.40.10">
    <property type="entry name" value="Tetratricopeptide repeat domain"/>
    <property type="match status" value="1"/>
</dbReference>
<keyword evidence="3" id="KW-0732">Signal</keyword>
<dbReference type="EMBL" id="MKKU01000003">
    <property type="protein sequence ID" value="RNF27534.1"/>
    <property type="molecule type" value="Genomic_DNA"/>
</dbReference>